<keyword evidence="1" id="KW-0378">Hydrolase</keyword>
<dbReference type="GO" id="GO:0004386">
    <property type="term" value="F:helicase activity"/>
    <property type="evidence" value="ECO:0007669"/>
    <property type="project" value="UniProtKB-KW"/>
</dbReference>
<dbReference type="AlphaFoldDB" id="A0AAW9NVW7"/>
<dbReference type="Proteomes" id="UP001344888">
    <property type="component" value="Unassembled WGS sequence"/>
</dbReference>
<name>A0AAW9NVW7_9BACL</name>
<organism evidence="1 2">
    <name type="scientific">Metasolibacillus meyeri</name>
    <dbReference type="NCBI Taxonomy" id="1071052"/>
    <lineage>
        <taxon>Bacteria</taxon>
        <taxon>Bacillati</taxon>
        <taxon>Bacillota</taxon>
        <taxon>Bacilli</taxon>
        <taxon>Bacillales</taxon>
        <taxon>Caryophanaceae</taxon>
        <taxon>Metasolibacillus</taxon>
    </lineage>
</organism>
<gene>
    <name evidence="1" type="ORF">P9B03_16230</name>
</gene>
<evidence type="ECO:0000313" key="1">
    <source>
        <dbReference type="EMBL" id="MEC1180050.1"/>
    </source>
</evidence>
<reference evidence="1 2" key="1">
    <citation type="submission" date="2023-03" db="EMBL/GenBank/DDBJ databases">
        <title>Bacillus Genome Sequencing.</title>
        <authorList>
            <person name="Dunlap C."/>
        </authorList>
    </citation>
    <scope>NUCLEOTIDE SEQUENCE [LARGE SCALE GENOMIC DNA]</scope>
    <source>
        <strain evidence="1 2">B-59205</strain>
    </source>
</reference>
<dbReference type="RefSeq" id="WP_326124554.1">
    <property type="nucleotide sequence ID" value="NZ_JARSFG010000020.1"/>
</dbReference>
<evidence type="ECO:0000313" key="2">
    <source>
        <dbReference type="Proteomes" id="UP001344888"/>
    </source>
</evidence>
<keyword evidence="2" id="KW-1185">Reference proteome</keyword>
<sequence>MVTNIYPHFQKGRILKREMLENLRDYPRDIANLYFEDYSNGIIAGLDITVDGTNLIVARGIAKQQGYIYTLTAEYTLSYAATERETVLLLQFDAPQPEPDFTQYTAQLILADATTALDNTLELARFKLKAGAILRTGYTDFADLATEYNTLNYLHCQYAGQQVSTYHPILLKTYARELLKNRTTNPYDIAFALQCLNQERIEREVVDWYISNRLELPYQPLSNEQAHHYLTRILSNGHNNKRRADAYTGRPVRMLVD</sequence>
<accession>A0AAW9NVW7</accession>
<keyword evidence="1" id="KW-0547">Nucleotide-binding</keyword>
<proteinExistence type="predicted"/>
<dbReference type="EMBL" id="JARSFG010000020">
    <property type="protein sequence ID" value="MEC1180050.1"/>
    <property type="molecule type" value="Genomic_DNA"/>
</dbReference>
<comment type="caution">
    <text evidence="1">The sequence shown here is derived from an EMBL/GenBank/DDBJ whole genome shotgun (WGS) entry which is preliminary data.</text>
</comment>
<keyword evidence="1" id="KW-0347">Helicase</keyword>
<protein>
    <submittedName>
        <fullName evidence="1">DNA and RNA helicase</fullName>
    </submittedName>
</protein>
<keyword evidence="1" id="KW-0067">ATP-binding</keyword>